<dbReference type="InterPro" id="IPR036259">
    <property type="entry name" value="MFS_trans_sf"/>
</dbReference>
<feature type="transmembrane region" description="Helical" evidence="2">
    <location>
        <begin position="214"/>
        <end position="235"/>
    </location>
</feature>
<comment type="caution">
    <text evidence="3">The sequence shown here is derived from an EMBL/GenBank/DDBJ whole genome shotgun (WGS) entry which is preliminary data.</text>
</comment>
<feature type="region of interest" description="Disordered" evidence="1">
    <location>
        <begin position="150"/>
        <end position="214"/>
    </location>
</feature>
<keyword evidence="2" id="KW-0812">Transmembrane</keyword>
<dbReference type="EMBL" id="LQPJ01000101">
    <property type="protein sequence ID" value="ORW24593.1"/>
    <property type="molecule type" value="Genomic_DNA"/>
</dbReference>
<dbReference type="Pfam" id="PF14325">
    <property type="entry name" value="DUF4383"/>
    <property type="match status" value="1"/>
</dbReference>
<keyword evidence="4" id="KW-1185">Reference proteome</keyword>
<evidence type="ECO:0000313" key="3">
    <source>
        <dbReference type="EMBL" id="ORW24593.1"/>
    </source>
</evidence>
<dbReference type="Proteomes" id="UP000193529">
    <property type="component" value="Unassembled WGS sequence"/>
</dbReference>
<name>A0A1X1ZMM7_9MYCO</name>
<proteinExistence type="predicted"/>
<evidence type="ECO:0000313" key="4">
    <source>
        <dbReference type="Proteomes" id="UP000193529"/>
    </source>
</evidence>
<reference evidence="3 4" key="1">
    <citation type="submission" date="2016-01" db="EMBL/GenBank/DDBJ databases">
        <title>The new phylogeny of the genus Mycobacterium.</title>
        <authorList>
            <person name="Tarcisio F."/>
            <person name="Conor M."/>
            <person name="Antonella G."/>
            <person name="Elisabetta G."/>
            <person name="Giulia F.S."/>
            <person name="Sara T."/>
            <person name="Anna F."/>
            <person name="Clotilde B."/>
            <person name="Roberto B."/>
            <person name="Veronica D.S."/>
            <person name="Fabio R."/>
            <person name="Monica P."/>
            <person name="Olivier J."/>
            <person name="Enrico T."/>
            <person name="Nicola S."/>
        </authorList>
    </citation>
    <scope>NUCLEOTIDE SEQUENCE [LARGE SCALE GENOMIC DNA]</scope>
    <source>
        <strain evidence="3 4">DSM 44572</strain>
    </source>
</reference>
<feature type="compositionally biased region" description="Basic and acidic residues" evidence="1">
    <location>
        <begin position="151"/>
        <end position="164"/>
    </location>
</feature>
<gene>
    <name evidence="3" type="ORF">AWC19_08780</name>
</gene>
<feature type="transmembrane region" description="Helical" evidence="2">
    <location>
        <begin position="50"/>
        <end position="72"/>
    </location>
</feature>
<accession>A0A1X1ZMM7</accession>
<feature type="compositionally biased region" description="Pro residues" evidence="1">
    <location>
        <begin position="184"/>
        <end position="198"/>
    </location>
</feature>
<feature type="compositionally biased region" description="Polar residues" evidence="1">
    <location>
        <begin position="203"/>
        <end position="214"/>
    </location>
</feature>
<evidence type="ECO:0000256" key="2">
    <source>
        <dbReference type="SAM" id="Phobius"/>
    </source>
</evidence>
<feature type="transmembrane region" description="Helical" evidence="2">
    <location>
        <begin position="17"/>
        <end position="38"/>
    </location>
</feature>
<feature type="transmembrane region" description="Helical" evidence="2">
    <location>
        <begin position="78"/>
        <end position="96"/>
    </location>
</feature>
<evidence type="ECO:0008006" key="5">
    <source>
        <dbReference type="Google" id="ProtNLM"/>
    </source>
</evidence>
<protein>
    <recommendedName>
        <fullName evidence="5">DUF4383 domain-containing protein</fullName>
    </recommendedName>
</protein>
<dbReference type="AlphaFoldDB" id="A0A1X1ZMM7"/>
<dbReference type="SUPFAM" id="SSF103473">
    <property type="entry name" value="MFS general substrate transporter"/>
    <property type="match status" value="1"/>
</dbReference>
<organism evidence="3 4">
    <name type="scientific">Mycobacterium palustre</name>
    <dbReference type="NCBI Taxonomy" id="153971"/>
    <lineage>
        <taxon>Bacteria</taxon>
        <taxon>Bacillati</taxon>
        <taxon>Actinomycetota</taxon>
        <taxon>Actinomycetes</taxon>
        <taxon>Mycobacteriales</taxon>
        <taxon>Mycobacteriaceae</taxon>
        <taxon>Mycobacterium</taxon>
        <taxon>Mycobacterium simiae complex</taxon>
    </lineage>
</organism>
<sequence length="238" mass="25210">MRRVRTDPGHFRSGRRWLLAEGVLVSAFGIAGLISSALQPHAGPTGAPVLGFATTPTHSAVLLALGLVAIAAVGNRRAAVTVTALSVVAYMMLLFFSSVASARAKPTPLGFHPADILLHGVLAVVNLALLMWLIPDELGDEAWVPRRRRRRDYDRRRPPAREAVSEPDAQPSPTDDPVAHDGPSRPPPPVGDPPPENPGPAAYSSNPGRSTNPVLSRGAGAVAALAAVIVIVIWMRRR</sequence>
<keyword evidence="2" id="KW-0472">Membrane</keyword>
<evidence type="ECO:0000256" key="1">
    <source>
        <dbReference type="SAM" id="MobiDB-lite"/>
    </source>
</evidence>
<keyword evidence="2" id="KW-1133">Transmembrane helix</keyword>
<feature type="transmembrane region" description="Helical" evidence="2">
    <location>
        <begin position="116"/>
        <end position="134"/>
    </location>
</feature>